<evidence type="ECO:0000313" key="2">
    <source>
        <dbReference type="Proteomes" id="UP000828390"/>
    </source>
</evidence>
<comment type="caution">
    <text evidence="1">The sequence shown here is derived from an EMBL/GenBank/DDBJ whole genome shotgun (WGS) entry which is preliminary data.</text>
</comment>
<name>A0A9D4RG13_DREPO</name>
<organism evidence="1 2">
    <name type="scientific">Dreissena polymorpha</name>
    <name type="common">Zebra mussel</name>
    <name type="synonym">Mytilus polymorpha</name>
    <dbReference type="NCBI Taxonomy" id="45954"/>
    <lineage>
        <taxon>Eukaryota</taxon>
        <taxon>Metazoa</taxon>
        <taxon>Spiralia</taxon>
        <taxon>Lophotrochozoa</taxon>
        <taxon>Mollusca</taxon>
        <taxon>Bivalvia</taxon>
        <taxon>Autobranchia</taxon>
        <taxon>Heteroconchia</taxon>
        <taxon>Euheterodonta</taxon>
        <taxon>Imparidentia</taxon>
        <taxon>Neoheterodontei</taxon>
        <taxon>Myida</taxon>
        <taxon>Dreissenoidea</taxon>
        <taxon>Dreissenidae</taxon>
        <taxon>Dreissena</taxon>
    </lineage>
</organism>
<sequence>MSLQSNVRASVREIQNNLRRASSKDAFVKGLKCACEFLPCQQKEKADEIYHQLDESSEVFLKNHHSQFTRFLLDIMNVDNVGQLNKDEFTKYFLIFFLNGSCENALLAVLSFLGRSGRVIIETVIVLYTD</sequence>
<accession>A0A9D4RG13</accession>
<reference evidence="1" key="2">
    <citation type="submission" date="2020-11" db="EMBL/GenBank/DDBJ databases">
        <authorList>
            <person name="McCartney M.A."/>
            <person name="Auch B."/>
            <person name="Kono T."/>
            <person name="Mallez S."/>
            <person name="Becker A."/>
            <person name="Gohl D.M."/>
            <person name="Silverstein K.A.T."/>
            <person name="Koren S."/>
            <person name="Bechman K.B."/>
            <person name="Herman A."/>
            <person name="Abrahante J.E."/>
            <person name="Garbe J."/>
        </authorList>
    </citation>
    <scope>NUCLEOTIDE SEQUENCE</scope>
    <source>
        <strain evidence="1">Duluth1</strain>
        <tissue evidence="1">Whole animal</tissue>
    </source>
</reference>
<gene>
    <name evidence="1" type="ORF">DPMN_030063</name>
</gene>
<dbReference type="Proteomes" id="UP000828390">
    <property type="component" value="Unassembled WGS sequence"/>
</dbReference>
<evidence type="ECO:0000313" key="1">
    <source>
        <dbReference type="EMBL" id="KAH3866939.1"/>
    </source>
</evidence>
<dbReference type="AlphaFoldDB" id="A0A9D4RG13"/>
<protein>
    <submittedName>
        <fullName evidence="1">Uncharacterized protein</fullName>
    </submittedName>
</protein>
<keyword evidence="2" id="KW-1185">Reference proteome</keyword>
<reference evidence="1" key="1">
    <citation type="journal article" date="2019" name="bioRxiv">
        <title>The Genome of the Zebra Mussel, Dreissena polymorpha: A Resource for Invasive Species Research.</title>
        <authorList>
            <person name="McCartney M.A."/>
            <person name="Auch B."/>
            <person name="Kono T."/>
            <person name="Mallez S."/>
            <person name="Zhang Y."/>
            <person name="Obille A."/>
            <person name="Becker A."/>
            <person name="Abrahante J.E."/>
            <person name="Garbe J."/>
            <person name="Badalamenti J.P."/>
            <person name="Herman A."/>
            <person name="Mangelson H."/>
            <person name="Liachko I."/>
            <person name="Sullivan S."/>
            <person name="Sone E.D."/>
            <person name="Koren S."/>
            <person name="Silverstein K.A.T."/>
            <person name="Beckman K.B."/>
            <person name="Gohl D.M."/>
        </authorList>
    </citation>
    <scope>NUCLEOTIDE SEQUENCE</scope>
    <source>
        <strain evidence="1">Duluth1</strain>
        <tissue evidence="1">Whole animal</tissue>
    </source>
</reference>
<dbReference type="EMBL" id="JAIWYP010000002">
    <property type="protein sequence ID" value="KAH3866939.1"/>
    <property type="molecule type" value="Genomic_DNA"/>
</dbReference>
<proteinExistence type="predicted"/>